<evidence type="ECO:0000313" key="11">
    <source>
        <dbReference type="Proteomes" id="UP001161247"/>
    </source>
</evidence>
<dbReference type="PANTHER" id="PTHR12632">
    <property type="entry name" value="TRANSCRIPTION FACTOR NF-Y ALPHA-RELATED"/>
    <property type="match status" value="1"/>
</dbReference>
<keyword evidence="2 8" id="KW-0805">Transcription regulation</keyword>
<evidence type="ECO:0000256" key="5">
    <source>
        <dbReference type="ARBA" id="ARBA00023163"/>
    </source>
</evidence>
<dbReference type="Pfam" id="PF02045">
    <property type="entry name" value="CBFB_NFYA"/>
    <property type="match status" value="1"/>
</dbReference>
<feature type="compositionally biased region" description="Polar residues" evidence="9">
    <location>
        <begin position="277"/>
        <end position="294"/>
    </location>
</feature>
<dbReference type="PRINTS" id="PR00616">
    <property type="entry name" value="CCAATSUBUNTB"/>
</dbReference>
<keyword evidence="6 8" id="KW-0539">Nucleus</keyword>
<gene>
    <name evidence="10" type="ORF">OLC1_LOCUS10439</name>
</gene>
<organism evidence="10 11">
    <name type="scientific">Oldenlandia corymbosa var. corymbosa</name>
    <dbReference type="NCBI Taxonomy" id="529605"/>
    <lineage>
        <taxon>Eukaryota</taxon>
        <taxon>Viridiplantae</taxon>
        <taxon>Streptophyta</taxon>
        <taxon>Embryophyta</taxon>
        <taxon>Tracheophyta</taxon>
        <taxon>Spermatophyta</taxon>
        <taxon>Magnoliopsida</taxon>
        <taxon>eudicotyledons</taxon>
        <taxon>Gunneridae</taxon>
        <taxon>Pentapetalae</taxon>
        <taxon>asterids</taxon>
        <taxon>lamiids</taxon>
        <taxon>Gentianales</taxon>
        <taxon>Rubiaceae</taxon>
        <taxon>Rubioideae</taxon>
        <taxon>Spermacoceae</taxon>
        <taxon>Hedyotis-Oldenlandia complex</taxon>
        <taxon>Oldenlandia</taxon>
    </lineage>
</organism>
<feature type="region of interest" description="Disordered" evidence="9">
    <location>
        <begin position="229"/>
        <end position="294"/>
    </location>
</feature>
<comment type="function">
    <text evidence="8">Component of the sequence-specific heterotrimeric transcription factor (NF-Y) which specifically recognizes a 5'-CCAAT-3' box motif found in the promoters of its target genes.</text>
</comment>
<sequence>MAIRVQNMPMKSLGQDSIYSTPHLTTFWNPHGQQLSEALPKNSSLRGGSPSQCGQEAKRLDFILEDQSSPSTQSSSQSQRGVTAFGRTNSQDQCVSSESVQIESYGKHVDEQVKSSYLMSNLELSVHSHPQLHTLPSQAEVIQSSGHVPYGYSDPYFSLYSAYGPQAIIQPQMMGLAPGRVLLPTDLAQEGPIYVNAKQYNGIMRRRQKRAKLEAQNKLVKARKPYLHESRHQHALNRVRGSGGRFLSTKKNQSEPTPSTVPDSASVHSYRKHNRMQETGTERSNANRQDTSTASSLAATGYMHGEIIFQQQQSSRTPNVPPQMVVSVPGGGDFMRNGMPHGAPASR</sequence>
<keyword evidence="3 8" id="KW-0238">DNA-binding</keyword>
<keyword evidence="5 8" id="KW-0804">Transcription</keyword>
<evidence type="ECO:0000256" key="1">
    <source>
        <dbReference type="ARBA" id="ARBA00004123"/>
    </source>
</evidence>
<evidence type="ECO:0000256" key="7">
    <source>
        <dbReference type="ARBA" id="ARBA00025911"/>
    </source>
</evidence>
<dbReference type="InterPro" id="IPR001289">
    <property type="entry name" value="NFYA"/>
</dbReference>
<comment type="subunit">
    <text evidence="7">Heterotrimeric transcription factor composed of three components, NF-YA, NF-YB and NF-YC. NF-YB and NF-YC must interact and dimerize for NF-YA association and DNA binding.</text>
</comment>
<feature type="region of interest" description="Disordered" evidence="9">
    <location>
        <begin position="67"/>
        <end position="90"/>
    </location>
</feature>
<dbReference type="Proteomes" id="UP001161247">
    <property type="component" value="Chromosome 3"/>
</dbReference>
<dbReference type="GO" id="GO:0016602">
    <property type="term" value="C:CCAAT-binding factor complex"/>
    <property type="evidence" value="ECO:0007669"/>
    <property type="project" value="InterPro"/>
</dbReference>
<dbReference type="PROSITE" id="PS00686">
    <property type="entry name" value="NFYA_HAP2_1"/>
    <property type="match status" value="1"/>
</dbReference>
<evidence type="ECO:0000256" key="2">
    <source>
        <dbReference type="ARBA" id="ARBA00023015"/>
    </source>
</evidence>
<evidence type="ECO:0000256" key="4">
    <source>
        <dbReference type="ARBA" id="ARBA00023159"/>
    </source>
</evidence>
<feature type="compositionally biased region" description="Polar residues" evidence="9">
    <location>
        <begin position="249"/>
        <end position="267"/>
    </location>
</feature>
<dbReference type="SMART" id="SM00521">
    <property type="entry name" value="CBF"/>
    <property type="match status" value="1"/>
</dbReference>
<evidence type="ECO:0000256" key="6">
    <source>
        <dbReference type="ARBA" id="ARBA00023242"/>
    </source>
</evidence>
<dbReference type="AlphaFoldDB" id="A0AAV1CYX5"/>
<proteinExistence type="inferred from homology"/>
<evidence type="ECO:0000256" key="8">
    <source>
        <dbReference type="RuleBase" id="RU367155"/>
    </source>
</evidence>
<reference evidence="10" key="1">
    <citation type="submission" date="2023-03" db="EMBL/GenBank/DDBJ databases">
        <authorList>
            <person name="Julca I."/>
        </authorList>
    </citation>
    <scope>NUCLEOTIDE SEQUENCE</scope>
</reference>
<dbReference type="GO" id="GO:0003677">
    <property type="term" value="F:DNA binding"/>
    <property type="evidence" value="ECO:0007669"/>
    <property type="project" value="UniProtKB-KW"/>
</dbReference>
<dbReference type="Gene3D" id="6.10.250.2430">
    <property type="match status" value="1"/>
</dbReference>
<dbReference type="InterPro" id="IPR018362">
    <property type="entry name" value="CCAAT-binding_factor_CS"/>
</dbReference>
<evidence type="ECO:0000256" key="9">
    <source>
        <dbReference type="SAM" id="MobiDB-lite"/>
    </source>
</evidence>
<feature type="compositionally biased region" description="Low complexity" evidence="9">
    <location>
        <begin position="67"/>
        <end position="79"/>
    </location>
</feature>
<dbReference type="PROSITE" id="PS51152">
    <property type="entry name" value="NFYA_HAP2_2"/>
    <property type="match status" value="1"/>
</dbReference>
<accession>A0AAV1CYX5</accession>
<keyword evidence="11" id="KW-1185">Reference proteome</keyword>
<dbReference type="EMBL" id="OX459120">
    <property type="protein sequence ID" value="CAI9100672.1"/>
    <property type="molecule type" value="Genomic_DNA"/>
</dbReference>
<keyword evidence="4" id="KW-0010">Activator</keyword>
<name>A0AAV1CYX5_OLDCO</name>
<comment type="similarity">
    <text evidence="8">Belongs to the NFYA/HAP2 subunit family.</text>
</comment>
<evidence type="ECO:0000313" key="10">
    <source>
        <dbReference type="EMBL" id="CAI9100672.1"/>
    </source>
</evidence>
<comment type="subcellular location">
    <subcellularLocation>
        <location evidence="1 8">Nucleus</location>
    </subcellularLocation>
</comment>
<protein>
    <recommendedName>
        <fullName evidence="8">Nuclear transcription factor Y subunit</fullName>
    </recommendedName>
</protein>
<dbReference type="GO" id="GO:0003700">
    <property type="term" value="F:DNA-binding transcription factor activity"/>
    <property type="evidence" value="ECO:0007669"/>
    <property type="project" value="UniProtKB-UniRule"/>
</dbReference>
<evidence type="ECO:0000256" key="3">
    <source>
        <dbReference type="ARBA" id="ARBA00023125"/>
    </source>
</evidence>